<comment type="caution">
    <text evidence="2">The sequence shown here is derived from an EMBL/GenBank/DDBJ whole genome shotgun (WGS) entry which is preliminary data.</text>
</comment>
<feature type="compositionally biased region" description="Basic and acidic residues" evidence="1">
    <location>
        <begin position="154"/>
        <end position="170"/>
    </location>
</feature>
<dbReference type="Proteomes" id="UP001596415">
    <property type="component" value="Unassembled WGS sequence"/>
</dbReference>
<feature type="region of interest" description="Disordered" evidence="1">
    <location>
        <begin position="137"/>
        <end position="187"/>
    </location>
</feature>
<evidence type="ECO:0000256" key="1">
    <source>
        <dbReference type="SAM" id="MobiDB-lite"/>
    </source>
</evidence>
<organism evidence="2 3">
    <name type="scientific">Jejudonia soesokkakensis</name>
    <dbReference type="NCBI Taxonomy" id="1323432"/>
    <lineage>
        <taxon>Bacteria</taxon>
        <taxon>Pseudomonadati</taxon>
        <taxon>Bacteroidota</taxon>
        <taxon>Flavobacteriia</taxon>
        <taxon>Flavobacteriales</taxon>
        <taxon>Flavobacteriaceae</taxon>
        <taxon>Jejudonia</taxon>
    </lineage>
</organism>
<name>A0ABW2MRT5_9FLAO</name>
<evidence type="ECO:0000313" key="2">
    <source>
        <dbReference type="EMBL" id="MFC7356222.1"/>
    </source>
</evidence>
<sequence length="265" mass="30538">MKKEIQEKIKALATQLLAESTTETTSNLKNRVAALYENLSVLAYLESQIEPSETFSEQTISKDSKSYREANWFVEPEPVPRPEHKEELVEPLMEKIKDLVAQMPEESQQMDALLEEILPKKKYIKNDLEEFAANYQQTPTFERKASPSSPPILSEREPAKSKDMPKKSDDLVGETISQPDRPRSINDSVQKGLKIGLNDRLAFVKHLFDGKTEDYTRVLSQIDTMNSWEEAATFIKGKVKPDYNYWMGKEEYSERFMNLVEKSFS</sequence>
<gene>
    <name evidence="2" type="ORF">ACFQO1_00865</name>
</gene>
<proteinExistence type="predicted"/>
<keyword evidence="3" id="KW-1185">Reference proteome</keyword>
<evidence type="ECO:0000313" key="3">
    <source>
        <dbReference type="Proteomes" id="UP001596415"/>
    </source>
</evidence>
<protein>
    <submittedName>
        <fullName evidence="2">Uncharacterized protein</fullName>
    </submittedName>
</protein>
<reference evidence="3" key="1">
    <citation type="journal article" date="2019" name="Int. J. Syst. Evol. Microbiol.">
        <title>The Global Catalogue of Microorganisms (GCM) 10K type strain sequencing project: providing services to taxonomists for standard genome sequencing and annotation.</title>
        <authorList>
            <consortium name="The Broad Institute Genomics Platform"/>
            <consortium name="The Broad Institute Genome Sequencing Center for Infectious Disease"/>
            <person name="Wu L."/>
            <person name="Ma J."/>
        </authorList>
    </citation>
    <scope>NUCLEOTIDE SEQUENCE [LARGE SCALE GENOMIC DNA]</scope>
    <source>
        <strain evidence="3">CGMCC 1.16306</strain>
    </source>
</reference>
<dbReference type="RefSeq" id="WP_380215756.1">
    <property type="nucleotide sequence ID" value="NZ_JBHTBN010000001.1"/>
</dbReference>
<dbReference type="EMBL" id="JBHTBN010000001">
    <property type="protein sequence ID" value="MFC7356222.1"/>
    <property type="molecule type" value="Genomic_DNA"/>
</dbReference>
<accession>A0ABW2MRT5</accession>